<organism evidence="2 4">
    <name type="scientific">Pseudomonas grimontii</name>
    <dbReference type="NCBI Taxonomy" id="129847"/>
    <lineage>
        <taxon>Bacteria</taxon>
        <taxon>Pseudomonadati</taxon>
        <taxon>Pseudomonadota</taxon>
        <taxon>Gammaproteobacteria</taxon>
        <taxon>Pseudomonadales</taxon>
        <taxon>Pseudomonadaceae</taxon>
        <taxon>Pseudomonas</taxon>
    </lineage>
</organism>
<protein>
    <submittedName>
        <fullName evidence="2">Uncharacterized protein</fullName>
    </submittedName>
</protein>
<keyword evidence="3" id="KW-1185">Reference proteome</keyword>
<proteinExistence type="predicted"/>
<name>A0A1H1E257_9PSED</name>
<dbReference type="Proteomes" id="UP000317267">
    <property type="component" value="Unassembled WGS sequence"/>
</dbReference>
<evidence type="ECO:0000313" key="2">
    <source>
        <dbReference type="EMBL" id="TWR68185.1"/>
    </source>
</evidence>
<evidence type="ECO:0000313" key="3">
    <source>
        <dbReference type="Proteomes" id="UP000198740"/>
    </source>
</evidence>
<sequence>MAFPSIQSLPIFSNGVHYDHYPYEQLNEYQRAIFTDATSSRGRLCSSVKQITLKSFECYLQITRQLATPRSQSKFRKVAEGFLGFLYSEKHIETTPLLRAQRAKFFISIIPFLSEKYPSKKEYSFPLTIEAINKYISVLNSLEQCPKKIEYWRGWPLLNVSGGMHFLPLWAFYRKLGADFTRKLYSETHIFLSGRRYRAMPMLSNLGDFIETQPSDITPTHLTSDVFMSEFWDRFVKYYVTTAYDSGKGQKLSTIASAWNVQFSAFVRNQLIPASLLSGGYAGLPVLPKRLYTDAASRISTGNDGTLVHSKLLHDIPLEITDQAAIYHIFDSLNSSMNDLTTWAKAEVADLHARLNRRLREAPNGTLRWIGGSGENEGGQIQWMRDRNNPACFANAARNIEEHSYSYIMERAVQIFAPPFAETAYELGLATTSSLYPHCLLLVSLYPKITVGFLENLEIYDEHGKKIGFIPTDNGYQLVGYKLRRGHREAEQVISLCEYGAYLVQQIMDVTDYGRRYLQSIGDDNYRYLLLSAVRSFGKFQRPKLASVTTSPIPIERLVSGLKKYTNLDHAEATYLAQRANLSTIRATAGVMIYLESKSAKKMSEALGHKSFDPSLLARYLPAPIWDFFQDRWIRIFQAGIIIEAMDGSPYKLKASGFDTLEQVEEFLLNHSIQLPPEESNTRFSEVRPDSSILVSLNEQIFEELLKLNDSRYKSSSHIQSSLWKDLSSKIITHVDSCLSDRPDIQLALSNAKNKLGITI</sequence>
<gene>
    <name evidence="2" type="ORF">FIV39_06750</name>
    <name evidence="1" type="ORF">SAMN04490186_2103</name>
</gene>
<dbReference type="AlphaFoldDB" id="A0A1H1E257"/>
<accession>A0A1H1E257</accession>
<evidence type="ECO:0000313" key="1">
    <source>
        <dbReference type="EMBL" id="SDQ82569.1"/>
    </source>
</evidence>
<dbReference type="OrthoDB" id="8532641at2"/>
<reference evidence="2 4" key="2">
    <citation type="submission" date="2019-06" db="EMBL/GenBank/DDBJ databases">
        <title>Pseudomonas bimorpha sp. nov. isolated from bovine raw milk and skim milk concentrate.</title>
        <authorList>
            <person name="Hofmann K."/>
            <person name="Huptas C."/>
            <person name="Doll E."/>
            <person name="Scherer S."/>
            <person name="Wenning M."/>
        </authorList>
    </citation>
    <scope>NUCLEOTIDE SEQUENCE [LARGE SCALE GENOMIC DNA]</scope>
    <source>
        <strain evidence="2 4">DSM 17515</strain>
    </source>
</reference>
<evidence type="ECO:0000313" key="4">
    <source>
        <dbReference type="Proteomes" id="UP000317267"/>
    </source>
</evidence>
<dbReference type="EMBL" id="VFES01000003">
    <property type="protein sequence ID" value="TWR68185.1"/>
    <property type="molecule type" value="Genomic_DNA"/>
</dbReference>
<dbReference type="EMBL" id="FNKM01000002">
    <property type="protein sequence ID" value="SDQ82569.1"/>
    <property type="molecule type" value="Genomic_DNA"/>
</dbReference>
<reference evidence="1 3" key="1">
    <citation type="submission" date="2016-10" db="EMBL/GenBank/DDBJ databases">
        <authorList>
            <person name="Varghese N."/>
            <person name="Submissions S."/>
        </authorList>
    </citation>
    <scope>NUCLEOTIDE SEQUENCE [LARGE SCALE GENOMIC DNA]</scope>
    <source>
        <strain evidence="1 3">BS2976</strain>
    </source>
</reference>
<comment type="caution">
    <text evidence="2">The sequence shown here is derived from an EMBL/GenBank/DDBJ whole genome shotgun (WGS) entry which is preliminary data.</text>
</comment>
<dbReference type="Proteomes" id="UP000198740">
    <property type="component" value="Unassembled WGS sequence"/>
</dbReference>
<dbReference type="RefSeq" id="WP_143513850.1">
    <property type="nucleotide sequence ID" value="NZ_FNKM01000002.1"/>
</dbReference>